<reference evidence="2" key="1">
    <citation type="submission" date="2020-08" db="EMBL/GenBank/DDBJ databases">
        <title>Multicomponent nature underlies the extraordinary mechanical properties of spider dragline silk.</title>
        <authorList>
            <person name="Kono N."/>
            <person name="Nakamura H."/>
            <person name="Mori M."/>
            <person name="Yoshida Y."/>
            <person name="Ohtoshi R."/>
            <person name="Malay A.D."/>
            <person name="Moran D.A.P."/>
            <person name="Tomita M."/>
            <person name="Numata K."/>
            <person name="Arakawa K."/>
        </authorList>
    </citation>
    <scope>NUCLEOTIDE SEQUENCE</scope>
</reference>
<evidence type="ECO:0000313" key="2">
    <source>
        <dbReference type="EMBL" id="GFS44237.1"/>
    </source>
</evidence>
<name>A0A8X6IFT4_NEPPI</name>
<protein>
    <submittedName>
        <fullName evidence="2">Uncharacterized protein</fullName>
    </submittedName>
</protein>
<dbReference type="EMBL" id="BMAW01044374">
    <property type="protein sequence ID" value="GFS44237.1"/>
    <property type="molecule type" value="Genomic_DNA"/>
</dbReference>
<accession>A0A8X6IFT4</accession>
<dbReference type="Proteomes" id="UP000887013">
    <property type="component" value="Unassembled WGS sequence"/>
</dbReference>
<feature type="compositionally biased region" description="Polar residues" evidence="1">
    <location>
        <begin position="92"/>
        <end position="101"/>
    </location>
</feature>
<keyword evidence="3" id="KW-1185">Reference proteome</keyword>
<feature type="compositionally biased region" description="Acidic residues" evidence="1">
    <location>
        <begin position="79"/>
        <end position="90"/>
    </location>
</feature>
<feature type="region of interest" description="Disordered" evidence="1">
    <location>
        <begin position="58"/>
        <end position="108"/>
    </location>
</feature>
<organism evidence="2 3">
    <name type="scientific">Nephila pilipes</name>
    <name type="common">Giant wood spider</name>
    <name type="synonym">Nephila maculata</name>
    <dbReference type="NCBI Taxonomy" id="299642"/>
    <lineage>
        <taxon>Eukaryota</taxon>
        <taxon>Metazoa</taxon>
        <taxon>Ecdysozoa</taxon>
        <taxon>Arthropoda</taxon>
        <taxon>Chelicerata</taxon>
        <taxon>Arachnida</taxon>
        <taxon>Araneae</taxon>
        <taxon>Araneomorphae</taxon>
        <taxon>Entelegynae</taxon>
        <taxon>Araneoidea</taxon>
        <taxon>Nephilidae</taxon>
        <taxon>Nephila</taxon>
    </lineage>
</organism>
<sequence>MLGQTKNKTRRSEHLPPLAMVPILKLGRVQPMLLPKIAIGTIKRHAATWRLFAINSNSETAGGEKAGMKKDRSAGSGDAEGEVEEVEEELNSALQLHGTSNIKREDGQ</sequence>
<evidence type="ECO:0000256" key="1">
    <source>
        <dbReference type="SAM" id="MobiDB-lite"/>
    </source>
</evidence>
<dbReference type="AlphaFoldDB" id="A0A8X6IFT4"/>
<gene>
    <name evidence="2" type="ORF">NPIL_701431</name>
</gene>
<proteinExistence type="predicted"/>
<comment type="caution">
    <text evidence="2">The sequence shown here is derived from an EMBL/GenBank/DDBJ whole genome shotgun (WGS) entry which is preliminary data.</text>
</comment>
<evidence type="ECO:0000313" key="3">
    <source>
        <dbReference type="Proteomes" id="UP000887013"/>
    </source>
</evidence>